<dbReference type="Gene3D" id="3.90.550.10">
    <property type="entry name" value="Spore Coat Polysaccharide Biosynthesis Protein SpsA, Chain A"/>
    <property type="match status" value="1"/>
</dbReference>
<evidence type="ECO:0000313" key="2">
    <source>
        <dbReference type="EMBL" id="CAI2765396.1"/>
    </source>
</evidence>
<accession>A0A9W4TED3</accession>
<feature type="domain" description="Glycosyltransferase 2-like" evidence="1">
    <location>
        <begin position="5"/>
        <end position="112"/>
    </location>
</feature>
<dbReference type="RefSeq" id="WP_263361945.1">
    <property type="nucleotide sequence ID" value="NZ_OX336425.1"/>
</dbReference>
<reference evidence="2" key="1">
    <citation type="submission" date="2022-09" db="EMBL/GenBank/DDBJ databases">
        <authorList>
            <person name="Duchaud E."/>
        </authorList>
    </citation>
    <scope>NUCLEOTIDE SEQUENCE</scope>
    <source>
        <strain evidence="2">TRV642</strain>
    </source>
</reference>
<sequence>MLAIVIPYYKLIFFKETLKSLSDQTDKRFKVYIGNDASPEDPSLLLEQYRNKIDFVYHLFDNNLGGASLIQHWERCIALVEDEEWVMILGDDDVLEPNFVEEFYSSLEEVSTCQSNVIRYATKLIDAEDKILSKVYKHPKYEKATDFFCRKFSGKTRSSLSEYIFKKEVYVTYKFTYYPLAWHSDDMALLEFSEGKIIFTINESSVKIRVSEESLSGSTFNIAEKRLAASFFYMDLVRKKLNLFNKKERLFLLYQLEDSIKKSRKLDFKEWSLLSKCYIENFSPIPVLKFTRRFIISFTQ</sequence>
<dbReference type="EMBL" id="OX336425">
    <property type="protein sequence ID" value="CAI2765396.1"/>
    <property type="molecule type" value="Genomic_DNA"/>
</dbReference>
<protein>
    <submittedName>
        <fullName evidence="2">Glyco_trans_2-like domain-containing protein</fullName>
    </submittedName>
</protein>
<dbReference type="SUPFAM" id="SSF53448">
    <property type="entry name" value="Nucleotide-diphospho-sugar transferases"/>
    <property type="match status" value="1"/>
</dbReference>
<organism evidence="2 3">
    <name type="scientific">Flavobacterium collinsii</name>
    <dbReference type="NCBI Taxonomy" id="1114861"/>
    <lineage>
        <taxon>Bacteria</taxon>
        <taxon>Pseudomonadati</taxon>
        <taxon>Bacteroidota</taxon>
        <taxon>Flavobacteriia</taxon>
        <taxon>Flavobacteriales</taxon>
        <taxon>Flavobacteriaceae</taxon>
        <taxon>Flavobacterium</taxon>
    </lineage>
</organism>
<evidence type="ECO:0000259" key="1">
    <source>
        <dbReference type="Pfam" id="PF00535"/>
    </source>
</evidence>
<dbReference type="InterPro" id="IPR029044">
    <property type="entry name" value="Nucleotide-diphossugar_trans"/>
</dbReference>
<dbReference type="CDD" id="cd00761">
    <property type="entry name" value="Glyco_tranf_GTA_type"/>
    <property type="match status" value="1"/>
</dbReference>
<proteinExistence type="predicted"/>
<gene>
    <name evidence="2" type="ORF">TRV642_0318</name>
</gene>
<evidence type="ECO:0000313" key="3">
    <source>
        <dbReference type="Proteomes" id="UP001152749"/>
    </source>
</evidence>
<name>A0A9W4TED3_9FLAO</name>
<dbReference type="AlphaFoldDB" id="A0A9W4TED3"/>
<dbReference type="Proteomes" id="UP001152749">
    <property type="component" value="Chromosome"/>
</dbReference>
<dbReference type="KEGG" id="fcs:TRV642_0318"/>
<dbReference type="Pfam" id="PF00535">
    <property type="entry name" value="Glycos_transf_2"/>
    <property type="match status" value="1"/>
</dbReference>
<dbReference type="InterPro" id="IPR001173">
    <property type="entry name" value="Glyco_trans_2-like"/>
</dbReference>